<dbReference type="Proteomes" id="UP001165240">
    <property type="component" value="Unassembled WGS sequence"/>
</dbReference>
<protein>
    <submittedName>
        <fullName evidence="3">DNA-entry nuclease</fullName>
    </submittedName>
</protein>
<sequence>MRNIVSTILFLILVVVFVIAEHPFKEETTTKTKDIDTSYDEVIYFPSDRYPATAAHIKHAIEKGKSSICTIDRDGAEENRRESLKGIPTKNGYDRDEFPMAFCEEGGTGADIKYVSPSDNRGAGSWISHQVDDFSNGTKVLIQVK</sequence>
<evidence type="ECO:0000313" key="3">
    <source>
        <dbReference type="EMBL" id="GMG76979.1"/>
    </source>
</evidence>
<dbReference type="AlphaFoldDB" id="A0AAX6BTH4"/>
<evidence type="ECO:0000259" key="2">
    <source>
        <dbReference type="Pfam" id="PF14040"/>
    </source>
</evidence>
<feature type="region of interest" description="Disordered" evidence="1">
    <location>
        <begin position="72"/>
        <end position="92"/>
    </location>
</feature>
<comment type="caution">
    <text evidence="3">The sequence shown here is derived from an EMBL/GenBank/DDBJ whole genome shotgun (WGS) entry which is preliminary data.</text>
</comment>
<dbReference type="InterPro" id="IPR029476">
    <property type="entry name" value="DNase_NucA_NucB"/>
</dbReference>
<feature type="domain" description="Deoxyribonuclease NucA/NucB" evidence="2">
    <location>
        <begin position="73"/>
        <end position="139"/>
    </location>
</feature>
<evidence type="ECO:0000313" key="4">
    <source>
        <dbReference type="Proteomes" id="UP001165240"/>
    </source>
</evidence>
<accession>A0AAX6BTH4</accession>
<proteinExistence type="predicted"/>
<dbReference type="EMBL" id="BSYK01000005">
    <property type="protein sequence ID" value="GMG76979.1"/>
    <property type="molecule type" value="Genomic_DNA"/>
</dbReference>
<gene>
    <name evidence="3" type="primary">nucA_2</name>
    <name evidence="3" type="ORF">ShirakiTB12_54480</name>
</gene>
<evidence type="ECO:0000256" key="1">
    <source>
        <dbReference type="SAM" id="MobiDB-lite"/>
    </source>
</evidence>
<name>A0AAX6BTH4_PRIMG</name>
<feature type="compositionally biased region" description="Basic and acidic residues" evidence="1">
    <location>
        <begin position="72"/>
        <end position="84"/>
    </location>
</feature>
<organism evidence="3 4">
    <name type="scientific">Priestia megaterium</name>
    <name type="common">Bacillus megaterium</name>
    <dbReference type="NCBI Taxonomy" id="1404"/>
    <lineage>
        <taxon>Bacteria</taxon>
        <taxon>Bacillati</taxon>
        <taxon>Bacillota</taxon>
        <taxon>Bacilli</taxon>
        <taxon>Bacillales</taxon>
        <taxon>Bacillaceae</taxon>
        <taxon>Priestia</taxon>
    </lineage>
</organism>
<reference evidence="3" key="1">
    <citation type="journal article" date="2024" name="Appl Microbiol">
        <title>Effect of kuratsuki Bacillus and Priestia on Taste of Sake.</title>
        <authorList>
            <person name="Kobayashi K."/>
            <person name="Nishida H."/>
        </authorList>
    </citation>
    <scope>NUCLEOTIDE SEQUENCE</scope>
    <source>
        <strain evidence="3">B-12</strain>
    </source>
</reference>
<dbReference type="Pfam" id="PF14040">
    <property type="entry name" value="DNase_NucA_NucB"/>
    <property type="match status" value="1"/>
</dbReference>